<accession>A0A803MS04</accession>
<dbReference type="SUPFAM" id="SSF53098">
    <property type="entry name" value="Ribonuclease H-like"/>
    <property type="match status" value="1"/>
</dbReference>
<dbReference type="Gramene" id="AUR62034055-RA">
    <property type="protein sequence ID" value="AUR62034055-RA:cds"/>
    <property type="gene ID" value="AUR62034055"/>
</dbReference>
<dbReference type="InterPro" id="IPR012337">
    <property type="entry name" value="RNaseH-like_sf"/>
</dbReference>
<dbReference type="Proteomes" id="UP000596660">
    <property type="component" value="Unplaced"/>
</dbReference>
<keyword evidence="2" id="KW-1185">Reference proteome</keyword>
<organism evidence="1 2">
    <name type="scientific">Chenopodium quinoa</name>
    <name type="common">Quinoa</name>
    <dbReference type="NCBI Taxonomy" id="63459"/>
    <lineage>
        <taxon>Eukaryota</taxon>
        <taxon>Viridiplantae</taxon>
        <taxon>Streptophyta</taxon>
        <taxon>Embryophyta</taxon>
        <taxon>Tracheophyta</taxon>
        <taxon>Spermatophyta</taxon>
        <taxon>Magnoliopsida</taxon>
        <taxon>eudicotyledons</taxon>
        <taxon>Gunneridae</taxon>
        <taxon>Pentapetalae</taxon>
        <taxon>Caryophyllales</taxon>
        <taxon>Chenopodiaceae</taxon>
        <taxon>Chenopodioideae</taxon>
        <taxon>Atripliceae</taxon>
        <taxon>Chenopodium</taxon>
    </lineage>
</organism>
<proteinExistence type="predicted"/>
<dbReference type="InterPro" id="IPR036397">
    <property type="entry name" value="RNaseH_sf"/>
</dbReference>
<dbReference type="PANTHER" id="PTHR48475:SF2">
    <property type="entry name" value="RIBONUCLEASE H"/>
    <property type="match status" value="1"/>
</dbReference>
<evidence type="ECO:0000313" key="1">
    <source>
        <dbReference type="EnsemblPlants" id="AUR62034055-RA:cds"/>
    </source>
</evidence>
<dbReference type="GO" id="GO:0003676">
    <property type="term" value="F:nucleic acid binding"/>
    <property type="evidence" value="ECO:0007669"/>
    <property type="project" value="InterPro"/>
</dbReference>
<dbReference type="EnsemblPlants" id="AUR62034055-RA">
    <property type="protein sequence ID" value="AUR62034055-RA:cds"/>
    <property type="gene ID" value="AUR62034055"/>
</dbReference>
<dbReference type="PANTHER" id="PTHR48475">
    <property type="entry name" value="RIBONUCLEASE H"/>
    <property type="match status" value="1"/>
</dbReference>
<sequence length="104" mass="11705">MSTPRYLQANGQAESSNKTIIKFFKKRLKSPVYPLGKHATPRTSTGQTPFSLVYWCEAVFPSEVRIPTTRYGLMTTVQNNIELSADLDTSEKSREAAYVKMVAQ</sequence>
<reference evidence="1" key="1">
    <citation type="journal article" date="2017" name="Nature">
        <title>The genome of Chenopodium quinoa.</title>
        <authorList>
            <person name="Jarvis D.E."/>
            <person name="Ho Y.S."/>
            <person name="Lightfoot D.J."/>
            <person name="Schmoeckel S.M."/>
            <person name="Li B."/>
            <person name="Borm T.J.A."/>
            <person name="Ohyanagi H."/>
            <person name="Mineta K."/>
            <person name="Michell C.T."/>
            <person name="Saber N."/>
            <person name="Kharbatia N.M."/>
            <person name="Rupper R.R."/>
            <person name="Sharp A.R."/>
            <person name="Dally N."/>
            <person name="Boughton B.A."/>
            <person name="Woo Y.H."/>
            <person name="Gao G."/>
            <person name="Schijlen E.G.W.M."/>
            <person name="Guo X."/>
            <person name="Momin A.A."/>
            <person name="Negrao S."/>
            <person name="Al-Babili S."/>
            <person name="Gehring C."/>
            <person name="Roessner U."/>
            <person name="Jung C."/>
            <person name="Murphy K."/>
            <person name="Arold S.T."/>
            <person name="Gojobori T."/>
            <person name="van der Linden C.G."/>
            <person name="van Loo E.N."/>
            <person name="Jellen E.N."/>
            <person name="Maughan P.J."/>
            <person name="Tester M."/>
        </authorList>
    </citation>
    <scope>NUCLEOTIDE SEQUENCE [LARGE SCALE GENOMIC DNA]</scope>
    <source>
        <strain evidence="1">cv. PI 614886</strain>
    </source>
</reference>
<evidence type="ECO:0000313" key="2">
    <source>
        <dbReference type="Proteomes" id="UP000596660"/>
    </source>
</evidence>
<dbReference type="Gene3D" id="3.30.420.10">
    <property type="entry name" value="Ribonuclease H-like superfamily/Ribonuclease H"/>
    <property type="match status" value="1"/>
</dbReference>
<name>A0A803MS04_CHEQI</name>
<protein>
    <submittedName>
        <fullName evidence="1">Uncharacterized protein</fullName>
    </submittedName>
</protein>
<dbReference type="AlphaFoldDB" id="A0A803MS04"/>
<reference evidence="1" key="2">
    <citation type="submission" date="2021-03" db="UniProtKB">
        <authorList>
            <consortium name="EnsemblPlants"/>
        </authorList>
    </citation>
    <scope>IDENTIFICATION</scope>
</reference>